<evidence type="ECO:0000313" key="2">
    <source>
        <dbReference type="EMBL" id="QJT08897.1"/>
    </source>
</evidence>
<dbReference type="AlphaFoldDB" id="A0A6P1ZLN3"/>
<keyword evidence="5" id="KW-1185">Reference proteome</keyword>
<feature type="chain" id="PRO_5030159427" description="PsiF repeat-containing protein" evidence="1">
    <location>
        <begin position="22"/>
        <end position="87"/>
    </location>
</feature>
<dbReference type="EMBL" id="QMIF01000001">
    <property type="protein sequence ID" value="TVM36682.1"/>
    <property type="molecule type" value="Genomic_DNA"/>
</dbReference>
<keyword evidence="1" id="KW-0732">Signal</keyword>
<sequence>MRMPHLLLIVALFLGFVTLLAHQPDDDRAFAEEGVMQAANTSPAHPPKDVMRQCLEQARAANVSEQDMNSYMEQCAGVRTAKSALAE</sequence>
<organism evidence="3 4">
    <name type="scientific">Oceanidesulfovibrio marinus</name>
    <dbReference type="NCBI Taxonomy" id="370038"/>
    <lineage>
        <taxon>Bacteria</taxon>
        <taxon>Pseudomonadati</taxon>
        <taxon>Thermodesulfobacteriota</taxon>
        <taxon>Desulfovibrionia</taxon>
        <taxon>Desulfovibrionales</taxon>
        <taxon>Desulfovibrionaceae</taxon>
        <taxon>Oceanidesulfovibrio</taxon>
    </lineage>
</organism>
<evidence type="ECO:0000313" key="3">
    <source>
        <dbReference type="EMBL" id="TVM36682.1"/>
    </source>
</evidence>
<evidence type="ECO:0000313" key="5">
    <source>
        <dbReference type="Proteomes" id="UP000503251"/>
    </source>
</evidence>
<evidence type="ECO:0000256" key="1">
    <source>
        <dbReference type="SAM" id="SignalP"/>
    </source>
</evidence>
<evidence type="ECO:0008006" key="6">
    <source>
        <dbReference type="Google" id="ProtNLM"/>
    </source>
</evidence>
<dbReference type="EMBL" id="CP039543">
    <property type="protein sequence ID" value="QJT08897.1"/>
    <property type="molecule type" value="Genomic_DNA"/>
</dbReference>
<dbReference type="OrthoDB" id="9867381at2"/>
<dbReference type="Proteomes" id="UP000434052">
    <property type="component" value="Unassembled WGS sequence"/>
</dbReference>
<dbReference type="RefSeq" id="WP_144233725.1">
    <property type="nucleotide sequence ID" value="NZ_CP039543.1"/>
</dbReference>
<feature type="signal peptide" evidence="1">
    <location>
        <begin position="1"/>
        <end position="21"/>
    </location>
</feature>
<evidence type="ECO:0000313" key="4">
    <source>
        <dbReference type="Proteomes" id="UP000434052"/>
    </source>
</evidence>
<gene>
    <name evidence="3" type="ORF">DQK91_01815</name>
    <name evidence="2" type="ORF">E8L03_08130</name>
</gene>
<reference evidence="2 5" key="2">
    <citation type="submission" date="2019-04" db="EMBL/GenBank/DDBJ databases">
        <title>Isolation and culture of sulfate reducing bacteria from the cold seep of the South China Sea.</title>
        <authorList>
            <person name="Sun C."/>
            <person name="Liu R."/>
        </authorList>
    </citation>
    <scope>NUCLEOTIDE SEQUENCE [LARGE SCALE GENOMIC DNA]</scope>
    <source>
        <strain evidence="2 5">CS1</strain>
    </source>
</reference>
<proteinExistence type="predicted"/>
<accession>A0A6P1ZLN3</accession>
<protein>
    <recommendedName>
        <fullName evidence="6">PsiF repeat-containing protein</fullName>
    </recommendedName>
</protein>
<name>A0A6P1ZLN3_9BACT</name>
<reference evidence="3 4" key="1">
    <citation type="submission" date="2018-06" db="EMBL/GenBank/DDBJ databases">
        <title>Complete genome of Desulfovibrio marinus P48SEP.</title>
        <authorList>
            <person name="Crispim J.S."/>
            <person name="Vidigal P.M.P."/>
            <person name="Silva L.C.F."/>
            <person name="Araujo L.C."/>
            <person name="Laguardia C.N."/>
            <person name="Dias R.S."/>
            <person name="Sousa M.P."/>
            <person name="Paula S.O."/>
            <person name="Silva C."/>
        </authorList>
    </citation>
    <scope>NUCLEOTIDE SEQUENCE [LARGE SCALE GENOMIC DNA]</scope>
    <source>
        <strain evidence="3 4">P48SEP</strain>
    </source>
</reference>
<dbReference type="Proteomes" id="UP000503251">
    <property type="component" value="Chromosome"/>
</dbReference>